<feature type="region of interest" description="Disordered" evidence="2">
    <location>
        <begin position="301"/>
        <end position="342"/>
    </location>
</feature>
<accession>A0A8J4GA53</accession>
<feature type="region of interest" description="Disordered" evidence="2">
    <location>
        <begin position="720"/>
        <end position="745"/>
    </location>
</feature>
<feature type="non-terminal residue" evidence="3">
    <location>
        <position position="890"/>
    </location>
</feature>
<dbReference type="PANTHER" id="PTHR45623">
    <property type="entry name" value="CHROMODOMAIN-HELICASE-DNA-BINDING PROTEIN 3-RELATED-RELATED"/>
    <property type="match status" value="1"/>
</dbReference>
<feature type="compositionally biased region" description="Low complexity" evidence="2">
    <location>
        <begin position="607"/>
        <end position="623"/>
    </location>
</feature>
<name>A0A8J4GA53_9CHLO</name>
<sequence length="890" mass="91176">MRDSDEERSPKRARKDAAPSEIVTLQAGGEPPRVPWLLVERQAARQAFIMFGVGRWREIHLNFCRLSKAKHVRSAGEVERAVWHLLQALRAHATDPGDLSFLDSLLEPVAQLGDLTTAGQPWPKVDKGSRWLMGRLRNLADFNAAVTAMQQQPEVLVRFRQLLAAMPDRSPPATWWNAECDLALLRGMYRAGYGEYDAVFSDPEFLPIFNGAREAQQARLRELALATGATVPGKAAGCAGSKEPAAEEVADGIATTADGSGHVKSDDAAGEDTAVAAGRAAPDSGATAIRQVQVDSIAAASGGVATPDTAAKTPRKPRQSVGAATAGPSGGAGRGKAEKAEVWSKKDRLEALGLLMRFGLPHAVTPARDAAAADAQAAAAAGGNCIQSQGAPRGTTSPGGVGNVSGAHLTAAAESIGELVSLAREHCPRLAAKSAAGIQQALRDLFTEVDELLGGEGHEAGGAANGARTPRPNRHAPGCGCRICQNIARRNIQEQGGADGSPGQGAVAAAIAAAASVGGGDGEEAAGAAEGSDAAAVARDGATVAAGRLGGESQQQEVETVAGRIDQVDQVDDRDRAQSRSGTDAALAAVAVAGGAVSEEEGDGEEMAVSGPDSDGDSAAGAEHSGEEGDSDGETGDMKRPRQDGSPASPGNAGRPSGPADGGGAGVGSTVAGEEAGAGEGSGRKRRKKGSITKVLTAVSATRLRQRLELLEQLGRGLEELSRPPPVDEVAAGGGGRRSSSANRLHGCDTASRVVAWEHSPALVGKRGVLPVWWQPEHDLQLAQGVVRHGFGAWDAIAMDPDYCFASCARAAEAVNSGEDAAAAAVAASAASPASTLGPPASWMPSPQLLAKRVTQIVKVMQRLLSNPRCGGQPPDGSIFSVGILRGEMW</sequence>
<protein>
    <submittedName>
        <fullName evidence="3">Uncharacterized protein</fullName>
    </submittedName>
</protein>
<dbReference type="Gene3D" id="1.10.10.60">
    <property type="entry name" value="Homeodomain-like"/>
    <property type="match status" value="2"/>
</dbReference>
<organism evidence="3 4">
    <name type="scientific">Volvox reticuliferus</name>
    <dbReference type="NCBI Taxonomy" id="1737510"/>
    <lineage>
        <taxon>Eukaryota</taxon>
        <taxon>Viridiplantae</taxon>
        <taxon>Chlorophyta</taxon>
        <taxon>core chlorophytes</taxon>
        <taxon>Chlorophyceae</taxon>
        <taxon>CS clade</taxon>
        <taxon>Chlamydomonadales</taxon>
        <taxon>Volvocaceae</taxon>
        <taxon>Volvox</taxon>
    </lineage>
</organism>
<evidence type="ECO:0000313" key="4">
    <source>
        <dbReference type="Proteomes" id="UP000722791"/>
    </source>
</evidence>
<feature type="region of interest" description="Disordered" evidence="2">
    <location>
        <begin position="256"/>
        <end position="284"/>
    </location>
</feature>
<dbReference type="AlphaFoldDB" id="A0A8J4GA53"/>
<gene>
    <name evidence="3" type="ORF">Vretimale_7849</name>
</gene>
<feature type="compositionally biased region" description="Basic and acidic residues" evidence="2">
    <location>
        <begin position="1"/>
        <end position="18"/>
    </location>
</feature>
<comment type="caution">
    <text evidence="3">The sequence shown here is derived from an EMBL/GenBank/DDBJ whole genome shotgun (WGS) entry which is preliminary data.</text>
</comment>
<evidence type="ECO:0000256" key="1">
    <source>
        <dbReference type="ARBA" id="ARBA00023242"/>
    </source>
</evidence>
<keyword evidence="1" id="KW-0539">Nucleus</keyword>
<dbReference type="Proteomes" id="UP000722791">
    <property type="component" value="Unassembled WGS sequence"/>
</dbReference>
<feature type="region of interest" description="Disordered" evidence="2">
    <location>
        <begin position="457"/>
        <end position="476"/>
    </location>
</feature>
<feature type="region of interest" description="Disordered" evidence="2">
    <location>
        <begin position="593"/>
        <end position="691"/>
    </location>
</feature>
<feature type="region of interest" description="Disordered" evidence="2">
    <location>
        <begin position="1"/>
        <end position="21"/>
    </location>
</feature>
<evidence type="ECO:0000313" key="3">
    <source>
        <dbReference type="EMBL" id="GIM03039.1"/>
    </source>
</evidence>
<dbReference type="EMBL" id="BNCQ01000013">
    <property type="protein sequence ID" value="GIM03039.1"/>
    <property type="molecule type" value="Genomic_DNA"/>
</dbReference>
<reference evidence="3" key="1">
    <citation type="journal article" date="2021" name="Proc. Natl. Acad. Sci. U.S.A.">
        <title>Three genomes in the algal genus Volvox reveal the fate of a haploid sex-determining region after a transition to homothallism.</title>
        <authorList>
            <person name="Yamamoto K."/>
            <person name="Hamaji T."/>
            <person name="Kawai-Toyooka H."/>
            <person name="Matsuzaki R."/>
            <person name="Takahashi F."/>
            <person name="Nishimura Y."/>
            <person name="Kawachi M."/>
            <person name="Noguchi H."/>
            <person name="Minakuchi Y."/>
            <person name="Umen J.G."/>
            <person name="Toyoda A."/>
            <person name="Nozaki H."/>
        </authorList>
    </citation>
    <scope>NUCLEOTIDE SEQUENCE</scope>
    <source>
        <strain evidence="3">NIES-3785</strain>
    </source>
</reference>
<evidence type="ECO:0000256" key="2">
    <source>
        <dbReference type="SAM" id="MobiDB-lite"/>
    </source>
</evidence>
<proteinExistence type="predicted"/>